<dbReference type="RefSeq" id="WP_146534521.1">
    <property type="nucleotide sequence ID" value="NZ_SJPX01000003.1"/>
</dbReference>
<dbReference type="Proteomes" id="UP000317977">
    <property type="component" value="Unassembled WGS sequence"/>
</dbReference>
<reference evidence="2 3" key="1">
    <citation type="submission" date="2019-02" db="EMBL/GenBank/DDBJ databases">
        <title>Deep-cultivation of Planctomycetes and their phenomic and genomic characterization uncovers novel biology.</title>
        <authorList>
            <person name="Wiegand S."/>
            <person name="Jogler M."/>
            <person name="Boedeker C."/>
            <person name="Pinto D."/>
            <person name="Vollmers J."/>
            <person name="Rivas-Marin E."/>
            <person name="Kohn T."/>
            <person name="Peeters S.H."/>
            <person name="Heuer A."/>
            <person name="Rast P."/>
            <person name="Oberbeckmann S."/>
            <person name="Bunk B."/>
            <person name="Jeske O."/>
            <person name="Meyerdierks A."/>
            <person name="Storesund J.E."/>
            <person name="Kallscheuer N."/>
            <person name="Luecker S."/>
            <person name="Lage O.M."/>
            <person name="Pohl T."/>
            <person name="Merkel B.J."/>
            <person name="Hornburger P."/>
            <person name="Mueller R.-W."/>
            <person name="Bruemmer F."/>
            <person name="Labrenz M."/>
            <person name="Spormann A.M."/>
            <person name="Op Den Camp H."/>
            <person name="Overmann J."/>
            <person name="Amann R."/>
            <person name="Jetten M.S.M."/>
            <person name="Mascher T."/>
            <person name="Medema M.H."/>
            <person name="Devos D.P."/>
            <person name="Kaster A.-K."/>
            <person name="Ovreas L."/>
            <person name="Rohde M."/>
            <person name="Galperin M.Y."/>
            <person name="Jogler C."/>
        </authorList>
    </citation>
    <scope>NUCLEOTIDE SEQUENCE [LARGE SCALE GENOMIC DNA]</scope>
    <source>
        <strain evidence="2 3">Poly59</strain>
    </source>
</reference>
<keyword evidence="3" id="KW-1185">Reference proteome</keyword>
<protein>
    <recommendedName>
        <fullName evidence="4">Large cysteine-rich periplasmic protein OmcB</fullName>
    </recommendedName>
</protein>
<feature type="region of interest" description="Disordered" evidence="1">
    <location>
        <begin position="763"/>
        <end position="819"/>
    </location>
</feature>
<evidence type="ECO:0000313" key="3">
    <source>
        <dbReference type="Proteomes" id="UP000317977"/>
    </source>
</evidence>
<dbReference type="Gene3D" id="2.60.40.10">
    <property type="entry name" value="Immunoglobulins"/>
    <property type="match status" value="2"/>
</dbReference>
<organism evidence="2 3">
    <name type="scientific">Rubripirellula reticaptiva</name>
    <dbReference type="NCBI Taxonomy" id="2528013"/>
    <lineage>
        <taxon>Bacteria</taxon>
        <taxon>Pseudomonadati</taxon>
        <taxon>Planctomycetota</taxon>
        <taxon>Planctomycetia</taxon>
        <taxon>Pirellulales</taxon>
        <taxon>Pirellulaceae</taxon>
        <taxon>Rubripirellula</taxon>
    </lineage>
</organism>
<evidence type="ECO:0008006" key="4">
    <source>
        <dbReference type="Google" id="ProtNLM"/>
    </source>
</evidence>
<gene>
    <name evidence="2" type="ORF">Poly59_26820</name>
</gene>
<dbReference type="OrthoDB" id="259211at2"/>
<name>A0A5C6EMY0_9BACT</name>
<accession>A0A5C6EMY0</accession>
<proteinExistence type="predicted"/>
<evidence type="ECO:0000256" key="1">
    <source>
        <dbReference type="SAM" id="MobiDB-lite"/>
    </source>
</evidence>
<evidence type="ECO:0000313" key="2">
    <source>
        <dbReference type="EMBL" id="TWU51093.1"/>
    </source>
</evidence>
<comment type="caution">
    <text evidence="2">The sequence shown here is derived from an EMBL/GenBank/DDBJ whole genome shotgun (WGS) entry which is preliminary data.</text>
</comment>
<dbReference type="AlphaFoldDB" id="A0A5C6EMY0"/>
<dbReference type="InterPro" id="IPR013783">
    <property type="entry name" value="Ig-like_fold"/>
</dbReference>
<dbReference type="EMBL" id="SJPX01000003">
    <property type="protein sequence ID" value="TWU51093.1"/>
    <property type="molecule type" value="Genomic_DNA"/>
</dbReference>
<sequence length="941" mass="99315">MNHSARTTDSLATSKLPTYRLFLIAIALLVALSSGCSQLRLPAIDPSGACLFSPLPTTTSIALPGSGGEGCGCFSCLAGLKSCVTNHLRSKPGIGFPTPAFVDPVDPPACPTPGTQSIAAGQSNEPCVPSAPCAGSCATGPRAVLLGAETDPNCKCSLPDRGKRGCILLSPMKIVAPVGGEVVLLSGVCGNDGYLQMNEKLEWMLTPDSVGTFIQVGDDEPGVIGRLAGSSVRPEKKDPSYAIGITSTKKTLITRGNTNPNDDVRLEKGQTWITLSSPSEGVSHVTVLAPESECWDQRKSTATIYWVDATAQFPGAQIVPAGTTVDLTTRVTRSEKTLPASGWKVRYEILQPELATFAGTGGSAVTEVIVDDSGNATAQLVPVPGTSGTTAVNMQVIRPGGKTDNMPTLPLGNGQTFVTWSSPKLELRAGAPAVASYDVPYQVVANVRNPGNQPATNVRVDLQTPPGTKIIRADSFARVVPNGVTWDLGILPPQTQLDLFVELASQSPVELSFQARGDGLASEDSVRVDVFRRSLGLAVAAVEDRVEAGQAVTFNIDVTNNGDRPMTNAYVTATGDSSIIHESGGVMVRDNKDGPLQPGETWRKKVVFTPTQSGRRCVRVEAFADGGQRAAQEACALVINPIPLTPNLTATIDGKSQVATGDPTLIRAQIVNEGRGEARNVTFNMVFDPQLQLIAATEGANERAIGQRIITWNVPSIAPGQQVLLEGQFTTISPSPRSRVSISAESAEGARANDEFVFEIIGPGQTVQPPRGPSLPPVGTSPEIPGGAAPEPLRGNPDLRRTDPLPSQPGPSPETARTGRLVTSVFGRDNPVRVNAPIRYSIRVTNDSNQRDGQVGIQFALPNGVRMERLVPQTSPELSDYRFDSGVVSLPYIPNLEPGQSEDFELVLSSNQPQTFDLNVAVRSLNTPNGFVTTETTTVTP</sequence>